<dbReference type="InterPro" id="IPR025762">
    <property type="entry name" value="DFDF"/>
</dbReference>
<dbReference type="PROSITE" id="PS51513">
    <property type="entry name" value="FFD"/>
    <property type="match status" value="1"/>
</dbReference>
<feature type="compositionally biased region" description="Low complexity" evidence="3">
    <location>
        <begin position="554"/>
        <end position="575"/>
    </location>
</feature>
<feature type="compositionally biased region" description="Low complexity" evidence="3">
    <location>
        <begin position="143"/>
        <end position="185"/>
    </location>
</feature>
<feature type="domain" description="FFD box profile" evidence="5">
    <location>
        <begin position="474"/>
        <end position="490"/>
    </location>
</feature>
<dbReference type="PROSITE" id="PS51512">
    <property type="entry name" value="DFDF"/>
    <property type="match status" value="1"/>
</dbReference>
<evidence type="ECO:0000259" key="4">
    <source>
        <dbReference type="PROSITE" id="PS51512"/>
    </source>
</evidence>
<feature type="compositionally biased region" description="Basic residues" evidence="3">
    <location>
        <begin position="534"/>
        <end position="546"/>
    </location>
</feature>
<evidence type="ECO:0000313" key="8">
    <source>
        <dbReference type="Proteomes" id="UP000244722"/>
    </source>
</evidence>
<feature type="compositionally biased region" description="Basic and acidic residues" evidence="3">
    <location>
        <begin position="492"/>
        <end position="517"/>
    </location>
</feature>
<dbReference type="Gene3D" id="2.30.30.100">
    <property type="match status" value="1"/>
</dbReference>
<dbReference type="InterPro" id="IPR025768">
    <property type="entry name" value="TFG_box"/>
</dbReference>
<evidence type="ECO:0000256" key="2">
    <source>
        <dbReference type="PROSITE-ProRule" id="PRU00869"/>
    </source>
</evidence>
<gene>
    <name evidence="7" type="ORF">B9Z19DRAFT_1063021</name>
</gene>
<feature type="compositionally biased region" description="Low complexity" evidence="3">
    <location>
        <begin position="307"/>
        <end position="341"/>
    </location>
</feature>
<dbReference type="SMART" id="SM01199">
    <property type="entry name" value="FDF"/>
    <property type="match status" value="1"/>
</dbReference>
<evidence type="ECO:0000259" key="6">
    <source>
        <dbReference type="PROSITE" id="PS51536"/>
    </source>
</evidence>
<dbReference type="OrthoDB" id="21539at2759"/>
<accession>A0A2T6ZZJ7</accession>
<name>A0A2T6ZZJ7_TUBBO</name>
<comment type="caution">
    <text evidence="7">The sequence shown here is derived from an EMBL/GenBank/DDBJ whole genome shotgun (WGS) entry which is preliminary data.</text>
</comment>
<dbReference type="SUPFAM" id="SSF50182">
    <property type="entry name" value="Sm-like ribonucleoproteins"/>
    <property type="match status" value="1"/>
</dbReference>
<dbReference type="InterPro" id="IPR019050">
    <property type="entry name" value="FDF_dom"/>
</dbReference>
<dbReference type="GO" id="GO:0003729">
    <property type="term" value="F:mRNA binding"/>
    <property type="evidence" value="ECO:0007669"/>
    <property type="project" value="TreeGrafter"/>
</dbReference>
<evidence type="ECO:0000256" key="3">
    <source>
        <dbReference type="SAM" id="MobiDB-lite"/>
    </source>
</evidence>
<feature type="region of interest" description="Disordered" evidence="3">
    <location>
        <begin position="492"/>
        <end position="584"/>
    </location>
</feature>
<feature type="short sequence motif" description="FFD box" evidence="1">
    <location>
        <begin position="474"/>
        <end position="490"/>
    </location>
</feature>
<reference evidence="7 8" key="1">
    <citation type="submission" date="2017-04" db="EMBL/GenBank/DDBJ databases">
        <title>Draft genome sequence of Tuber borchii Vittad., a whitish edible truffle.</title>
        <authorList>
            <consortium name="DOE Joint Genome Institute"/>
            <person name="Murat C."/>
            <person name="Kuo A."/>
            <person name="Barry K.W."/>
            <person name="Clum A."/>
            <person name="Dockter R.B."/>
            <person name="Fauchery L."/>
            <person name="Iotti M."/>
            <person name="Kohler A."/>
            <person name="Labutti K."/>
            <person name="Lindquist E.A."/>
            <person name="Lipzen A."/>
            <person name="Ohm R.A."/>
            <person name="Wang M."/>
            <person name="Grigoriev I.V."/>
            <person name="Zambonelli A."/>
            <person name="Martin F.M."/>
        </authorList>
    </citation>
    <scope>NUCLEOTIDE SEQUENCE [LARGE SCALE GENOMIC DNA]</scope>
    <source>
        <strain evidence="7 8">Tbo3840</strain>
    </source>
</reference>
<dbReference type="SMART" id="SM01271">
    <property type="entry name" value="LSM14"/>
    <property type="match status" value="1"/>
</dbReference>
<dbReference type="GO" id="GO:0034063">
    <property type="term" value="P:stress granule assembly"/>
    <property type="evidence" value="ECO:0007669"/>
    <property type="project" value="TreeGrafter"/>
</dbReference>
<feature type="compositionally biased region" description="Low complexity" evidence="3">
    <location>
        <begin position="94"/>
        <end position="111"/>
    </location>
</feature>
<dbReference type="GO" id="GO:0033962">
    <property type="term" value="P:P-body assembly"/>
    <property type="evidence" value="ECO:0007669"/>
    <property type="project" value="TreeGrafter"/>
</dbReference>
<feature type="domain" description="DFDF" evidence="4">
    <location>
        <begin position="407"/>
        <end position="443"/>
    </location>
</feature>
<evidence type="ECO:0000313" key="7">
    <source>
        <dbReference type="EMBL" id="PUU80928.1"/>
    </source>
</evidence>
<dbReference type="Pfam" id="PF09532">
    <property type="entry name" value="FDF"/>
    <property type="match status" value="1"/>
</dbReference>
<feature type="compositionally biased region" description="Polar residues" evidence="3">
    <location>
        <begin position="250"/>
        <end position="259"/>
    </location>
</feature>
<dbReference type="Proteomes" id="UP000244722">
    <property type="component" value="Unassembled WGS sequence"/>
</dbReference>
<dbReference type="PROSITE" id="PS51536">
    <property type="entry name" value="TFG"/>
    <property type="match status" value="1"/>
</dbReference>
<feature type="short sequence motif" description="TFG box" evidence="2">
    <location>
        <begin position="504"/>
        <end position="524"/>
    </location>
</feature>
<feature type="region of interest" description="Disordered" evidence="3">
    <location>
        <begin position="441"/>
        <end position="466"/>
    </location>
</feature>
<dbReference type="InterPro" id="IPR025761">
    <property type="entry name" value="FFD_box"/>
</dbReference>
<sequence>MSEFIGYVGRLHDINSENHTVALEQVVSHGTEGRRGDPAKEIAGSDNVYEYIVFRGGDVKDLRIEETAPQPPQPQVPDDPAILGSSTRPPPPSYAQGNQQPPNQYQQQMPPYYYPPPQAQGRYGSSPYQQGAMYGAYPPPQGPQQSGLGQPPTGVPQAQQQPTQQHQQSQASQQQGQTQAPQQVPLAQTPAYGPQNRAPPQAPIGPANRQQQPMNRGPMHQGPNAQNSVAQSQPPAHTKINERQVPPPSVQQTANNSSKPPTPPVDNETKPAPPAPVTQNTGRAPTGPKAHGGIVPALPLPPHSRSPRSPAPGSSQPVTRNAQSTEASASSSSTHNDTNAAVQDLANKVNQLAMKTAVPTSNVAGPVPALNDTNGGPSGEPRPARGPGTGGFVARGGRGYRGSFQNNHPRKVEVPSTDYDFASANAKFNKQDLVKEVIAGGEGERVAHPETPANGTNGYADGNSKDEVVIPPAKFYNRGSSFFDNISCENKERAEAKEGEKPRGGAVWRGEEQKKNLETFGQGSVDGGFNHYGRGWRGRGRGRGGYRGRGLGYSGSYSRSYRGQSQGQRQQQDGGAAAGDGDDN</sequence>
<evidence type="ECO:0000259" key="5">
    <source>
        <dbReference type="PROSITE" id="PS51513"/>
    </source>
</evidence>
<keyword evidence="8" id="KW-1185">Reference proteome</keyword>
<dbReference type="InterPro" id="IPR025609">
    <property type="entry name" value="Lsm14-like_N"/>
</dbReference>
<feature type="region of interest" description="Disordered" evidence="3">
    <location>
        <begin position="68"/>
        <end position="414"/>
    </location>
</feature>
<dbReference type="PANTHER" id="PTHR13586">
    <property type="entry name" value="SCD6 PROTEIN-RELATED"/>
    <property type="match status" value="1"/>
</dbReference>
<dbReference type="GO" id="GO:0000932">
    <property type="term" value="C:P-body"/>
    <property type="evidence" value="ECO:0007669"/>
    <property type="project" value="TreeGrafter"/>
</dbReference>
<dbReference type="PANTHER" id="PTHR13586:SF0">
    <property type="entry name" value="TRAILER HITCH, ISOFORM H"/>
    <property type="match status" value="1"/>
</dbReference>
<evidence type="ECO:0000256" key="1">
    <source>
        <dbReference type="PROSITE-ProRule" id="PRU00846"/>
    </source>
</evidence>
<feature type="compositionally biased region" description="Gly residues" evidence="3">
    <location>
        <begin position="387"/>
        <end position="400"/>
    </location>
</feature>
<protein>
    <submittedName>
        <fullName evidence="7">Scd6-like Sm domain-domain-containing protein</fullName>
    </submittedName>
</protein>
<dbReference type="InterPro" id="IPR010920">
    <property type="entry name" value="LSM_dom_sf"/>
</dbReference>
<dbReference type="STRING" id="42251.A0A2T6ZZJ7"/>
<dbReference type="Pfam" id="PF12701">
    <property type="entry name" value="LSM14"/>
    <property type="match status" value="1"/>
</dbReference>
<dbReference type="AlphaFoldDB" id="A0A2T6ZZJ7"/>
<feature type="domain" description="TFG box profile" evidence="6">
    <location>
        <begin position="504"/>
        <end position="524"/>
    </location>
</feature>
<dbReference type="EMBL" id="NESQ01000053">
    <property type="protein sequence ID" value="PUU80928.1"/>
    <property type="molecule type" value="Genomic_DNA"/>
</dbReference>
<proteinExistence type="predicted"/>
<feature type="compositionally biased region" description="Polar residues" evidence="3">
    <location>
        <begin position="223"/>
        <end position="235"/>
    </location>
</feature>
<organism evidence="7 8">
    <name type="scientific">Tuber borchii</name>
    <name type="common">White truffle</name>
    <dbReference type="NCBI Taxonomy" id="42251"/>
    <lineage>
        <taxon>Eukaryota</taxon>
        <taxon>Fungi</taxon>
        <taxon>Dikarya</taxon>
        <taxon>Ascomycota</taxon>
        <taxon>Pezizomycotina</taxon>
        <taxon>Pezizomycetes</taxon>
        <taxon>Pezizales</taxon>
        <taxon>Tuberaceae</taxon>
        <taxon>Tuber</taxon>
    </lineage>
</organism>